<dbReference type="InterPro" id="IPR000319">
    <property type="entry name" value="Asp-semialdehyde_DH_CS"/>
</dbReference>
<dbReference type="GO" id="GO:0050661">
    <property type="term" value="F:NADP binding"/>
    <property type="evidence" value="ECO:0007669"/>
    <property type="project" value="UniProtKB-UniRule"/>
</dbReference>
<dbReference type="Gene3D" id="3.30.360.10">
    <property type="entry name" value="Dihydrodipicolinate Reductase, domain 2"/>
    <property type="match status" value="1"/>
</dbReference>
<evidence type="ECO:0000256" key="12">
    <source>
        <dbReference type="ARBA" id="ARBA00023154"/>
    </source>
</evidence>
<comment type="caution">
    <text evidence="15">Lacks conserved residue(s) required for the propagation of feature annotation.</text>
</comment>
<dbReference type="InterPro" id="IPR005986">
    <property type="entry name" value="Asp_semialdehyde_DH_beta"/>
</dbReference>
<organism evidence="18 19">
    <name type="scientific">Candidatus Wallbacteria bacterium HGW-Wallbacteria-1</name>
    <dbReference type="NCBI Taxonomy" id="2013854"/>
    <lineage>
        <taxon>Bacteria</taxon>
        <taxon>Candidatus Walliibacteriota</taxon>
    </lineage>
</organism>
<evidence type="ECO:0000256" key="7">
    <source>
        <dbReference type="ARBA" id="ARBA00022605"/>
    </source>
</evidence>
<comment type="pathway">
    <text evidence="3 15">Amino-acid biosynthesis; L-threonine biosynthesis; L-threonine from L-aspartate: step 2/5.</text>
</comment>
<dbReference type="SUPFAM" id="SSF55347">
    <property type="entry name" value="Glyceraldehyde-3-phosphate dehydrogenase-like, C-terminal domain"/>
    <property type="match status" value="1"/>
</dbReference>
<dbReference type="InterPro" id="IPR000534">
    <property type="entry name" value="Semialdehyde_DH_NAD-bd"/>
</dbReference>
<keyword evidence="12 15" id="KW-0457">Lysine biosynthesis</keyword>
<dbReference type="SUPFAM" id="SSF51735">
    <property type="entry name" value="NAD(P)-binding Rossmann-fold domains"/>
    <property type="match status" value="1"/>
</dbReference>
<feature type="domain" description="Semialdehyde dehydrogenase NAD-binding" evidence="17">
    <location>
        <begin position="6"/>
        <end position="121"/>
    </location>
</feature>
<dbReference type="Gene3D" id="3.40.50.720">
    <property type="entry name" value="NAD(P)-binding Rossmann-like Domain"/>
    <property type="match status" value="1"/>
</dbReference>
<dbReference type="AlphaFoldDB" id="A0A2N1PSM3"/>
<feature type="binding site" evidence="15">
    <location>
        <begin position="160"/>
        <end position="161"/>
    </location>
    <ligand>
        <name>NADP(+)</name>
        <dbReference type="ChEBI" id="CHEBI:58349"/>
    </ligand>
</feature>
<evidence type="ECO:0000256" key="13">
    <source>
        <dbReference type="ARBA" id="ARBA00023167"/>
    </source>
</evidence>
<evidence type="ECO:0000256" key="4">
    <source>
        <dbReference type="ARBA" id="ARBA00010584"/>
    </source>
</evidence>
<dbReference type="UniPathway" id="UPA00051">
    <property type="reaction ID" value="UER00464"/>
</dbReference>
<dbReference type="GO" id="GO:0019877">
    <property type="term" value="P:diaminopimelate biosynthetic process"/>
    <property type="evidence" value="ECO:0007669"/>
    <property type="project" value="UniProtKB-UniRule"/>
</dbReference>
<dbReference type="PANTHER" id="PTHR46278">
    <property type="entry name" value="DEHYDROGENASE, PUTATIVE-RELATED"/>
    <property type="match status" value="1"/>
</dbReference>
<feature type="binding site" evidence="15">
    <location>
        <position position="236"/>
    </location>
    <ligand>
        <name>substrate</name>
    </ligand>
</feature>
<keyword evidence="10 15" id="KW-0220">Diaminopimelate biosynthesis</keyword>
<gene>
    <name evidence="15" type="primary">asd</name>
    <name evidence="18" type="ORF">CVV64_06155</name>
</gene>
<evidence type="ECO:0000256" key="10">
    <source>
        <dbReference type="ARBA" id="ARBA00022915"/>
    </source>
</evidence>
<feature type="binding site" evidence="15">
    <location>
        <position position="157"/>
    </location>
    <ligand>
        <name>substrate</name>
    </ligand>
</feature>
<dbReference type="CDD" id="cd18131">
    <property type="entry name" value="ASADH_C_bac_euk_like"/>
    <property type="match status" value="1"/>
</dbReference>
<evidence type="ECO:0000256" key="5">
    <source>
        <dbReference type="ARBA" id="ARBA00011738"/>
    </source>
</evidence>
<comment type="catalytic activity">
    <reaction evidence="14 15">
        <text>L-aspartate 4-semialdehyde + phosphate + NADP(+) = 4-phospho-L-aspartate + NADPH + H(+)</text>
        <dbReference type="Rhea" id="RHEA:24284"/>
        <dbReference type="ChEBI" id="CHEBI:15378"/>
        <dbReference type="ChEBI" id="CHEBI:43474"/>
        <dbReference type="ChEBI" id="CHEBI:57535"/>
        <dbReference type="ChEBI" id="CHEBI:57783"/>
        <dbReference type="ChEBI" id="CHEBI:58349"/>
        <dbReference type="ChEBI" id="CHEBI:537519"/>
        <dbReference type="EC" id="1.2.1.11"/>
    </reaction>
</comment>
<feature type="binding site" evidence="15">
    <location>
        <position position="101"/>
    </location>
    <ligand>
        <name>phosphate</name>
        <dbReference type="ChEBI" id="CHEBI:43474"/>
    </ligand>
</feature>
<feature type="binding site" evidence="15">
    <location>
        <begin position="13"/>
        <end position="16"/>
    </location>
    <ligand>
        <name>NADP(+)</name>
        <dbReference type="ChEBI" id="CHEBI:58349"/>
    </ligand>
</feature>
<sequence length="336" mass="36274">MDKVVNVAVVGATGAVGRTILKVLEERNFPVGELRLFASEKSAGTNLSFCGKDYIVNKLDSESFNGMEMAFFATSAAVSGEWVPVAVEAGATVIDNSPRFRRDEDVPLVVPEVNAADVFGHNGIIANPNCSTIQMVVALNRLHKSFKIKRVIVTTFQAVSGAGQKGCEELMSQVNDALADKNIEGRVFPEGIAFNVVPRIGDFLKEGCTEEEDKMAFEAVKILHDESIGISATCVRVPVVTGHSMALNVETLYPSPPVRVLQVLRKADGVVAYEDPEFPVPTGLKESDKVFVGRIREDMTAAHAFNMWVVADNLRKGAATNAVQIGELLLNPPEEA</sequence>
<dbReference type="PIRSF" id="PIRSF000148">
    <property type="entry name" value="ASA_dh"/>
    <property type="match status" value="1"/>
</dbReference>
<dbReference type="PROSITE" id="PS01103">
    <property type="entry name" value="ASD"/>
    <property type="match status" value="1"/>
</dbReference>
<evidence type="ECO:0000313" key="18">
    <source>
        <dbReference type="EMBL" id="PKK91348.1"/>
    </source>
</evidence>
<evidence type="ECO:0000256" key="2">
    <source>
        <dbReference type="ARBA" id="ARBA00005076"/>
    </source>
</evidence>
<evidence type="ECO:0000256" key="16">
    <source>
        <dbReference type="PIRSR" id="PIRSR000148-1"/>
    </source>
</evidence>
<evidence type="ECO:0000259" key="17">
    <source>
        <dbReference type="SMART" id="SM00859"/>
    </source>
</evidence>
<dbReference type="UniPathway" id="UPA00050">
    <property type="reaction ID" value="UER00463"/>
</dbReference>
<comment type="similarity">
    <text evidence="4 15">Belongs to the aspartate-semialdehyde dehydrogenase family.</text>
</comment>
<comment type="subunit">
    <text evidence="5 15">Homodimer.</text>
</comment>
<dbReference type="Pfam" id="PF01118">
    <property type="entry name" value="Semialdhyde_dh"/>
    <property type="match status" value="1"/>
</dbReference>
<evidence type="ECO:0000256" key="6">
    <source>
        <dbReference type="ARBA" id="ARBA00013120"/>
    </source>
</evidence>
<dbReference type="GO" id="GO:0051287">
    <property type="term" value="F:NAD binding"/>
    <property type="evidence" value="ECO:0007669"/>
    <property type="project" value="InterPro"/>
</dbReference>
<evidence type="ECO:0000256" key="1">
    <source>
        <dbReference type="ARBA" id="ARBA00005021"/>
    </source>
</evidence>
<dbReference type="NCBIfam" id="NF011456">
    <property type="entry name" value="PRK14874.1"/>
    <property type="match status" value="1"/>
</dbReference>
<dbReference type="SMART" id="SM00859">
    <property type="entry name" value="Semialdhyde_dh"/>
    <property type="match status" value="1"/>
</dbReference>
<feature type="binding site" evidence="15">
    <location>
        <begin position="41"/>
        <end position="42"/>
    </location>
    <ligand>
        <name>NADP(+)</name>
        <dbReference type="ChEBI" id="CHEBI:58349"/>
    </ligand>
</feature>
<comment type="caution">
    <text evidence="18">The sequence shown here is derived from an EMBL/GenBank/DDBJ whole genome shotgun (WGS) entry which is preliminary data.</text>
</comment>
<evidence type="ECO:0000256" key="8">
    <source>
        <dbReference type="ARBA" id="ARBA00022697"/>
    </source>
</evidence>
<name>A0A2N1PSM3_9BACT</name>
<evidence type="ECO:0000313" key="19">
    <source>
        <dbReference type="Proteomes" id="UP000233256"/>
    </source>
</evidence>
<comment type="function">
    <text evidence="15">Catalyzes the NADPH-dependent formation of L-aspartate-semialdehyde (L-ASA) by the reductive dephosphorylation of L-aspartyl-4-phosphate.</text>
</comment>
<dbReference type="InterPro" id="IPR012280">
    <property type="entry name" value="Semialdhyde_DH_dimer_dom"/>
</dbReference>
<evidence type="ECO:0000256" key="11">
    <source>
        <dbReference type="ARBA" id="ARBA00023002"/>
    </source>
</evidence>
<feature type="binding site" evidence="15">
    <location>
        <position position="313"/>
    </location>
    <ligand>
        <name>NADP(+)</name>
        <dbReference type="ChEBI" id="CHEBI:58349"/>
    </ligand>
</feature>
<comment type="pathway">
    <text evidence="1 15">Amino-acid biosynthesis; L-methionine biosynthesis via de novo pathway; L-homoserine from L-aspartate: step 2/3.</text>
</comment>
<evidence type="ECO:0000256" key="9">
    <source>
        <dbReference type="ARBA" id="ARBA00022857"/>
    </source>
</evidence>
<keyword evidence="11 15" id="KW-0560">Oxidoreductase</keyword>
<dbReference type="GO" id="GO:0046983">
    <property type="term" value="F:protein dimerization activity"/>
    <property type="evidence" value="ECO:0007669"/>
    <property type="project" value="InterPro"/>
</dbReference>
<dbReference type="EC" id="1.2.1.11" evidence="6 15"/>
<dbReference type="UniPathway" id="UPA00034">
    <property type="reaction ID" value="UER00016"/>
</dbReference>
<dbReference type="GO" id="GO:0009089">
    <property type="term" value="P:lysine biosynthetic process via diaminopimelate"/>
    <property type="evidence" value="ECO:0007669"/>
    <property type="project" value="UniProtKB-UniRule"/>
</dbReference>
<dbReference type="Proteomes" id="UP000233256">
    <property type="component" value="Unassembled WGS sequence"/>
</dbReference>
<feature type="binding site" evidence="15">
    <location>
        <position position="210"/>
    </location>
    <ligand>
        <name>substrate</name>
    </ligand>
</feature>
<dbReference type="NCBIfam" id="TIGR01296">
    <property type="entry name" value="asd_B"/>
    <property type="match status" value="1"/>
</dbReference>
<dbReference type="InterPro" id="IPR012080">
    <property type="entry name" value="Asp_semialdehyde_DH"/>
</dbReference>
<protein>
    <recommendedName>
        <fullName evidence="6 15">Aspartate-semialdehyde dehydrogenase</fullName>
        <shortName evidence="15">ASA dehydrogenase</shortName>
        <shortName evidence="15">ASADH</shortName>
        <ecNumber evidence="6 15">1.2.1.11</ecNumber>
    </recommendedName>
    <alternativeName>
        <fullName evidence="15">Aspartate-beta-semialdehyde dehydrogenase</fullName>
    </alternativeName>
</protein>
<evidence type="ECO:0000256" key="14">
    <source>
        <dbReference type="ARBA" id="ARBA00047891"/>
    </source>
</evidence>
<dbReference type="PANTHER" id="PTHR46278:SF2">
    <property type="entry name" value="ASPARTATE-SEMIALDEHYDE DEHYDROGENASE"/>
    <property type="match status" value="1"/>
</dbReference>
<dbReference type="GO" id="GO:0004073">
    <property type="term" value="F:aspartate-semialdehyde dehydrogenase activity"/>
    <property type="evidence" value="ECO:0007669"/>
    <property type="project" value="UniProtKB-UniRule"/>
</dbReference>
<dbReference type="InterPro" id="IPR036291">
    <property type="entry name" value="NAD(P)-bd_dom_sf"/>
</dbReference>
<feature type="active site" description="Acyl-thioester intermediate" evidence="15 16">
    <location>
        <position position="130"/>
    </location>
</feature>
<proteinExistence type="inferred from homology"/>
<evidence type="ECO:0000256" key="3">
    <source>
        <dbReference type="ARBA" id="ARBA00005097"/>
    </source>
</evidence>
<accession>A0A2N1PSM3</accession>
<keyword evidence="9 15" id="KW-0521">NADP</keyword>
<dbReference type="CDD" id="cd02316">
    <property type="entry name" value="VcASADH2_like_N"/>
    <property type="match status" value="1"/>
</dbReference>
<keyword evidence="7 15" id="KW-0028">Amino-acid biosynthesis</keyword>
<dbReference type="GO" id="GO:0071266">
    <property type="term" value="P:'de novo' L-methionine biosynthetic process"/>
    <property type="evidence" value="ECO:0007669"/>
    <property type="project" value="UniProtKB-UniRule"/>
</dbReference>
<evidence type="ECO:0000256" key="15">
    <source>
        <dbReference type="HAMAP-Rule" id="MF_02121"/>
    </source>
</evidence>
<dbReference type="EMBL" id="PGXC01000003">
    <property type="protein sequence ID" value="PKK91348.1"/>
    <property type="molecule type" value="Genomic_DNA"/>
</dbReference>
<keyword evidence="8 15" id="KW-0791">Threonine biosynthesis</keyword>
<dbReference type="GO" id="GO:0009097">
    <property type="term" value="P:isoleucine biosynthetic process"/>
    <property type="evidence" value="ECO:0007669"/>
    <property type="project" value="UniProtKB-UniRule"/>
</dbReference>
<dbReference type="GO" id="GO:0009088">
    <property type="term" value="P:threonine biosynthetic process"/>
    <property type="evidence" value="ECO:0007669"/>
    <property type="project" value="UniProtKB-UniRule"/>
</dbReference>
<dbReference type="Pfam" id="PF02774">
    <property type="entry name" value="Semialdhyde_dhC"/>
    <property type="match status" value="1"/>
</dbReference>
<keyword evidence="13 15" id="KW-0486">Methionine biosynthesis</keyword>
<reference evidence="18 19" key="1">
    <citation type="journal article" date="2017" name="ISME J.">
        <title>Potential for microbial H2 and metal transformations associated with novel bacteria and archaea in deep terrestrial subsurface sediments.</title>
        <authorList>
            <person name="Hernsdorf A.W."/>
            <person name="Amano Y."/>
            <person name="Miyakawa K."/>
            <person name="Ise K."/>
            <person name="Suzuki Y."/>
            <person name="Anantharaman K."/>
            <person name="Probst A."/>
            <person name="Burstein D."/>
            <person name="Thomas B.C."/>
            <person name="Banfield J.F."/>
        </authorList>
    </citation>
    <scope>NUCLEOTIDE SEQUENCE [LARGE SCALE GENOMIC DNA]</scope>
    <source>
        <strain evidence="18">HGW-Wallbacteria-1</strain>
    </source>
</reference>
<dbReference type="HAMAP" id="MF_02121">
    <property type="entry name" value="ASADH"/>
    <property type="match status" value="1"/>
</dbReference>
<feature type="active site" description="Proton acceptor" evidence="15 16">
    <location>
        <position position="243"/>
    </location>
</feature>
<comment type="pathway">
    <text evidence="2 15">Amino-acid biosynthesis; L-lysine biosynthesis via DAP pathway; (S)-tetrahydrodipicolinate from L-aspartate: step 2/4.</text>
</comment>